<name>A0A444XUL5_ARAHY</name>
<comment type="caution">
    <text evidence="1">The sequence shown here is derived from an EMBL/GenBank/DDBJ whole genome shotgun (WGS) entry which is preliminary data.</text>
</comment>
<accession>A0A444XUL5</accession>
<protein>
    <submittedName>
        <fullName evidence="1">Uncharacterized protein</fullName>
    </submittedName>
</protein>
<reference evidence="1 2" key="1">
    <citation type="submission" date="2019-01" db="EMBL/GenBank/DDBJ databases">
        <title>Sequencing of cultivated peanut Arachis hypogaea provides insights into genome evolution and oil improvement.</title>
        <authorList>
            <person name="Chen X."/>
        </authorList>
    </citation>
    <scope>NUCLEOTIDE SEQUENCE [LARGE SCALE GENOMIC DNA]</scope>
    <source>
        <strain evidence="2">cv. Fuhuasheng</strain>
        <tissue evidence="1">Leaves</tissue>
    </source>
</reference>
<dbReference type="AlphaFoldDB" id="A0A444XUL5"/>
<gene>
    <name evidence="1" type="ORF">Ahy_B09g099698</name>
</gene>
<dbReference type="EMBL" id="SDMP01000019">
    <property type="protein sequence ID" value="RYQ93423.1"/>
    <property type="molecule type" value="Genomic_DNA"/>
</dbReference>
<keyword evidence="2" id="KW-1185">Reference proteome</keyword>
<proteinExistence type="predicted"/>
<dbReference type="Proteomes" id="UP000289738">
    <property type="component" value="Chromosome B09"/>
</dbReference>
<evidence type="ECO:0000313" key="1">
    <source>
        <dbReference type="EMBL" id="RYQ93423.1"/>
    </source>
</evidence>
<organism evidence="1 2">
    <name type="scientific">Arachis hypogaea</name>
    <name type="common">Peanut</name>
    <dbReference type="NCBI Taxonomy" id="3818"/>
    <lineage>
        <taxon>Eukaryota</taxon>
        <taxon>Viridiplantae</taxon>
        <taxon>Streptophyta</taxon>
        <taxon>Embryophyta</taxon>
        <taxon>Tracheophyta</taxon>
        <taxon>Spermatophyta</taxon>
        <taxon>Magnoliopsida</taxon>
        <taxon>eudicotyledons</taxon>
        <taxon>Gunneridae</taxon>
        <taxon>Pentapetalae</taxon>
        <taxon>rosids</taxon>
        <taxon>fabids</taxon>
        <taxon>Fabales</taxon>
        <taxon>Fabaceae</taxon>
        <taxon>Papilionoideae</taxon>
        <taxon>50 kb inversion clade</taxon>
        <taxon>dalbergioids sensu lato</taxon>
        <taxon>Dalbergieae</taxon>
        <taxon>Pterocarpus clade</taxon>
        <taxon>Arachis</taxon>
    </lineage>
</organism>
<evidence type="ECO:0000313" key="2">
    <source>
        <dbReference type="Proteomes" id="UP000289738"/>
    </source>
</evidence>
<sequence>MKFRISLVLAAICLLPYIEIIAFRVVMSGEIPLFVNSEKARSVSIRRSLLLFTSTRVFKRTACVSIEPESHPCFQHTLIDVYCLIKGTTPAVSTYQGVEGVPLWHKPRSLHFFEYSRDFGVHSILSKHSQKGVPSNNIGRTLAHLDILKNLHHLGKLPPVTMHLDKSIEGANIRLASCGSHLLENFDCELILPGSLKSRQKGGVGKHIRFNPFLHHLVLKPCSLLQQTTSGISRYQRVTLSGENPASFNCSKSSTASWYKEPRRQQLIRVLGNPIVFHGIKKSHDLRPRHAHLAINTENDIVSDQCRSAAIFLLHLVEDIDCIPVPAIAGKSRYQ</sequence>